<evidence type="ECO:0008006" key="13">
    <source>
        <dbReference type="Google" id="ProtNLM"/>
    </source>
</evidence>
<evidence type="ECO:0000256" key="4">
    <source>
        <dbReference type="ARBA" id="ARBA00022692"/>
    </source>
</evidence>
<comment type="subcellular location">
    <subcellularLocation>
        <location evidence="1">Golgi apparatus membrane</location>
        <topology evidence="1">Single-pass type II membrane protein</topology>
    </subcellularLocation>
</comment>
<keyword evidence="3" id="KW-0808">Transferase</keyword>
<dbReference type="AlphaFoldDB" id="A0AAW0NZA5"/>
<keyword evidence="4" id="KW-0812">Transmembrane</keyword>
<feature type="chain" id="PRO_5043923159" description="Galactose-3-O-sulfotransferase 3" evidence="10">
    <location>
        <begin position="20"/>
        <end position="393"/>
    </location>
</feature>
<evidence type="ECO:0000313" key="12">
    <source>
        <dbReference type="Proteomes" id="UP001460270"/>
    </source>
</evidence>
<dbReference type="SUPFAM" id="SSF52540">
    <property type="entry name" value="P-loop containing nucleoside triphosphate hydrolases"/>
    <property type="match status" value="1"/>
</dbReference>
<dbReference type="GO" id="GO:0009247">
    <property type="term" value="P:glycolipid biosynthetic process"/>
    <property type="evidence" value="ECO:0007669"/>
    <property type="project" value="InterPro"/>
</dbReference>
<dbReference type="PANTHER" id="PTHR14647:SF83">
    <property type="entry name" value="GALACTOSE-3-O-SULFOTRANSFERASE 3"/>
    <property type="match status" value="1"/>
</dbReference>
<comment type="caution">
    <text evidence="11">The sequence shown here is derived from an EMBL/GenBank/DDBJ whole genome shotgun (WGS) entry which is preliminary data.</text>
</comment>
<keyword evidence="6" id="KW-1133">Transmembrane helix</keyword>
<dbReference type="Gene3D" id="3.40.50.300">
    <property type="entry name" value="P-loop containing nucleotide triphosphate hydrolases"/>
    <property type="match status" value="1"/>
</dbReference>
<evidence type="ECO:0000256" key="10">
    <source>
        <dbReference type="SAM" id="SignalP"/>
    </source>
</evidence>
<proteinExistence type="inferred from homology"/>
<dbReference type="InterPro" id="IPR027417">
    <property type="entry name" value="P-loop_NTPase"/>
</dbReference>
<sequence>MIKRLVLILSLLCLASVLMHQSSQLNWKLQLFEERACLIKLFKHSKPKHTNVVFLKTHKTASSTMQNMLFRFAERHNLTVALPKNDFQFAYPSYFTSALVDPRTKPPNIITNHMRFNKKELEKLMPPDTVYITTMRETSAMFESLFVYYYTHSQSFHRVPQKSLEAFLDSPFKYYRSYEGDSMYARNCLTFDLGGDKDGYELDYAQRLAAKVEETFSLVMISDYFDESLILLRRLLNWDLEDIVYFKVNMRSEKAKKTISPELSAKIRAWNSIDAYLFDHFNASLWRQIEAVGLECVAKEVQLLRKAQEKLMRTCFGSEKPRLNSASKIKNKAFKPWQPVDVDIVGYELSPDLSAEDRKLCAKLIIPEVQYTNVMRMAQVQRHLKQYFSSSLL</sequence>
<organism evidence="11 12">
    <name type="scientific">Mugilogobius chulae</name>
    <name type="common">yellowstripe goby</name>
    <dbReference type="NCBI Taxonomy" id="88201"/>
    <lineage>
        <taxon>Eukaryota</taxon>
        <taxon>Metazoa</taxon>
        <taxon>Chordata</taxon>
        <taxon>Craniata</taxon>
        <taxon>Vertebrata</taxon>
        <taxon>Euteleostomi</taxon>
        <taxon>Actinopterygii</taxon>
        <taxon>Neopterygii</taxon>
        <taxon>Teleostei</taxon>
        <taxon>Neoteleostei</taxon>
        <taxon>Acanthomorphata</taxon>
        <taxon>Gobiaria</taxon>
        <taxon>Gobiiformes</taxon>
        <taxon>Gobioidei</taxon>
        <taxon>Gobiidae</taxon>
        <taxon>Gobionellinae</taxon>
        <taxon>Mugilogobius</taxon>
    </lineage>
</organism>
<evidence type="ECO:0000256" key="6">
    <source>
        <dbReference type="ARBA" id="ARBA00022989"/>
    </source>
</evidence>
<keyword evidence="8" id="KW-0472">Membrane</keyword>
<keyword evidence="10" id="KW-0732">Signal</keyword>
<dbReference type="Pfam" id="PF06990">
    <property type="entry name" value="Gal-3-0_sulfotr"/>
    <property type="match status" value="1"/>
</dbReference>
<dbReference type="Proteomes" id="UP001460270">
    <property type="component" value="Unassembled WGS sequence"/>
</dbReference>
<evidence type="ECO:0000256" key="7">
    <source>
        <dbReference type="ARBA" id="ARBA00023034"/>
    </source>
</evidence>
<evidence type="ECO:0000256" key="5">
    <source>
        <dbReference type="ARBA" id="ARBA00022968"/>
    </source>
</evidence>
<protein>
    <recommendedName>
        <fullName evidence="13">Galactose-3-O-sulfotransferase 3</fullName>
    </recommendedName>
</protein>
<evidence type="ECO:0000256" key="2">
    <source>
        <dbReference type="ARBA" id="ARBA00008124"/>
    </source>
</evidence>
<dbReference type="PANTHER" id="PTHR14647">
    <property type="entry name" value="GALACTOSE-3-O-SULFOTRANSFERASE"/>
    <property type="match status" value="1"/>
</dbReference>
<name>A0AAW0NZA5_9GOBI</name>
<comment type="similarity">
    <text evidence="2">Belongs to the galactose-3-O-sulfotransferase family.</text>
</comment>
<evidence type="ECO:0000256" key="3">
    <source>
        <dbReference type="ARBA" id="ARBA00022679"/>
    </source>
</evidence>
<evidence type="ECO:0000256" key="1">
    <source>
        <dbReference type="ARBA" id="ARBA00004323"/>
    </source>
</evidence>
<keyword evidence="7" id="KW-0333">Golgi apparatus</keyword>
<keyword evidence="5" id="KW-0735">Signal-anchor</keyword>
<dbReference type="GO" id="GO:0001733">
    <property type="term" value="F:galactosylceramide sulfotransferase activity"/>
    <property type="evidence" value="ECO:0007669"/>
    <property type="project" value="InterPro"/>
</dbReference>
<feature type="signal peptide" evidence="10">
    <location>
        <begin position="1"/>
        <end position="19"/>
    </location>
</feature>
<evidence type="ECO:0000256" key="8">
    <source>
        <dbReference type="ARBA" id="ARBA00023136"/>
    </source>
</evidence>
<dbReference type="InterPro" id="IPR009729">
    <property type="entry name" value="Gal-3-0_sulfotransfrase"/>
</dbReference>
<evidence type="ECO:0000313" key="11">
    <source>
        <dbReference type="EMBL" id="KAK7909930.1"/>
    </source>
</evidence>
<reference evidence="12" key="1">
    <citation type="submission" date="2024-04" db="EMBL/GenBank/DDBJ databases">
        <title>Salinicola lusitanus LLJ914,a marine bacterium isolated from the Okinawa Trough.</title>
        <authorList>
            <person name="Li J."/>
        </authorList>
    </citation>
    <scope>NUCLEOTIDE SEQUENCE [LARGE SCALE GENOMIC DNA]</scope>
</reference>
<dbReference type="EMBL" id="JBBPFD010000010">
    <property type="protein sequence ID" value="KAK7909930.1"/>
    <property type="molecule type" value="Genomic_DNA"/>
</dbReference>
<dbReference type="GO" id="GO:0000139">
    <property type="term" value="C:Golgi membrane"/>
    <property type="evidence" value="ECO:0007669"/>
    <property type="project" value="UniProtKB-SubCell"/>
</dbReference>
<accession>A0AAW0NZA5</accession>
<keyword evidence="9" id="KW-0325">Glycoprotein</keyword>
<gene>
    <name evidence="11" type="ORF">WMY93_014614</name>
</gene>
<evidence type="ECO:0000256" key="9">
    <source>
        <dbReference type="ARBA" id="ARBA00023180"/>
    </source>
</evidence>
<keyword evidence="12" id="KW-1185">Reference proteome</keyword>